<evidence type="ECO:0000256" key="3">
    <source>
        <dbReference type="ARBA" id="ARBA00035294"/>
    </source>
</evidence>
<keyword evidence="4" id="KW-0699">rRNA-binding</keyword>
<keyword evidence="4 6" id="KW-0689">Ribosomal protein</keyword>
<keyword evidence="4" id="KW-0687">Ribonucleoprotein</keyword>
<sequence length="151" mass="17214">MAKYEIMLILAPTEDFSLATKLAKEVFKDGVKKAEKLERTHLAYPINKSTTGTYVLLNVESEESVISEFVRKANIQKTIWRTLVINLDSERGLNRKAKPKRMKRSLSSFKKNQSNSENSLTESKKEDSVATKKTVKKQKTVKKSESTEESK</sequence>
<accession>A0ABY8LSZ1</accession>
<evidence type="ECO:0000313" key="6">
    <source>
        <dbReference type="EMBL" id="WGI36365.1"/>
    </source>
</evidence>
<keyword evidence="7" id="KW-1185">Reference proteome</keyword>
<feature type="compositionally biased region" description="Basic and acidic residues" evidence="5">
    <location>
        <begin position="142"/>
        <end position="151"/>
    </location>
</feature>
<feature type="compositionally biased region" description="Polar residues" evidence="5">
    <location>
        <begin position="105"/>
        <end position="121"/>
    </location>
</feature>
<organism evidence="6 7">
    <name type="scientific">Mesomycoplasma lagogenitalium</name>
    <dbReference type="NCBI Taxonomy" id="171286"/>
    <lineage>
        <taxon>Bacteria</taxon>
        <taxon>Bacillati</taxon>
        <taxon>Mycoplasmatota</taxon>
        <taxon>Mycoplasmoidales</taxon>
        <taxon>Metamycoplasmataceae</taxon>
        <taxon>Mesomycoplasma</taxon>
    </lineage>
</organism>
<gene>
    <name evidence="4 6" type="primary">rpsF</name>
    <name evidence="6" type="ORF">QEG99_02705</name>
</gene>
<reference evidence="6" key="1">
    <citation type="submission" date="2023-04" db="EMBL/GenBank/DDBJ databases">
        <title>Completed genome of Mycoplasma lagogenitalium type strain 12MS.</title>
        <authorList>
            <person name="Spergser J."/>
        </authorList>
    </citation>
    <scope>NUCLEOTIDE SEQUENCE</scope>
    <source>
        <strain evidence="6">12MS</strain>
    </source>
</reference>
<dbReference type="InterPro" id="IPR020814">
    <property type="entry name" value="Ribosomal_S6_plastid/chlpt"/>
</dbReference>
<evidence type="ECO:0000256" key="4">
    <source>
        <dbReference type="HAMAP-Rule" id="MF_00360"/>
    </source>
</evidence>
<dbReference type="Proteomes" id="UP001179842">
    <property type="component" value="Chromosome"/>
</dbReference>
<dbReference type="Gene3D" id="3.30.70.60">
    <property type="match status" value="1"/>
</dbReference>
<dbReference type="Pfam" id="PF01250">
    <property type="entry name" value="Ribosomal_S6"/>
    <property type="match status" value="1"/>
</dbReference>
<dbReference type="NCBIfam" id="TIGR00166">
    <property type="entry name" value="S6"/>
    <property type="match status" value="1"/>
</dbReference>
<dbReference type="InterPro" id="IPR035980">
    <property type="entry name" value="Ribosomal_bS6_sf"/>
</dbReference>
<evidence type="ECO:0000256" key="2">
    <source>
        <dbReference type="ARBA" id="ARBA00035104"/>
    </source>
</evidence>
<dbReference type="CDD" id="cd00473">
    <property type="entry name" value="bS6"/>
    <property type="match status" value="1"/>
</dbReference>
<dbReference type="InterPro" id="IPR014717">
    <property type="entry name" value="Transl_elong_EF1B/ribsomal_bS6"/>
</dbReference>
<comment type="similarity">
    <text evidence="1 4">Belongs to the bacterial ribosomal protein bS6 family.</text>
</comment>
<dbReference type="GO" id="GO:0005840">
    <property type="term" value="C:ribosome"/>
    <property type="evidence" value="ECO:0007669"/>
    <property type="project" value="UniProtKB-KW"/>
</dbReference>
<dbReference type="RefSeq" id="WP_280101666.1">
    <property type="nucleotide sequence ID" value="NZ_CP122979.1"/>
</dbReference>
<protein>
    <recommendedName>
        <fullName evidence="3 4">Small ribosomal subunit protein bS6</fullName>
    </recommendedName>
</protein>
<feature type="compositionally biased region" description="Basic residues" evidence="5">
    <location>
        <begin position="94"/>
        <end position="104"/>
    </location>
</feature>
<comment type="function">
    <text evidence="2 4">Binds together with bS18 to 16S ribosomal RNA.</text>
</comment>
<dbReference type="EMBL" id="CP122979">
    <property type="protein sequence ID" value="WGI36365.1"/>
    <property type="molecule type" value="Genomic_DNA"/>
</dbReference>
<evidence type="ECO:0000256" key="5">
    <source>
        <dbReference type="SAM" id="MobiDB-lite"/>
    </source>
</evidence>
<evidence type="ECO:0000256" key="1">
    <source>
        <dbReference type="ARBA" id="ARBA00009512"/>
    </source>
</evidence>
<evidence type="ECO:0000313" key="7">
    <source>
        <dbReference type="Proteomes" id="UP001179842"/>
    </source>
</evidence>
<dbReference type="HAMAP" id="MF_00360">
    <property type="entry name" value="Ribosomal_bS6"/>
    <property type="match status" value="1"/>
</dbReference>
<proteinExistence type="inferred from homology"/>
<name>A0ABY8LSZ1_9BACT</name>
<keyword evidence="4" id="KW-0694">RNA-binding</keyword>
<feature type="region of interest" description="Disordered" evidence="5">
    <location>
        <begin position="91"/>
        <end position="151"/>
    </location>
</feature>
<dbReference type="SUPFAM" id="SSF54995">
    <property type="entry name" value="Ribosomal protein S6"/>
    <property type="match status" value="1"/>
</dbReference>
<dbReference type="InterPro" id="IPR000529">
    <property type="entry name" value="Ribosomal_bS6"/>
</dbReference>